<feature type="transmembrane region" description="Helical" evidence="9">
    <location>
        <begin position="406"/>
        <end position="424"/>
    </location>
</feature>
<dbReference type="PRINTS" id="PR00175">
    <property type="entry name" value="NAALASMPORT"/>
</dbReference>
<feature type="transmembrane region" description="Helical" evidence="9">
    <location>
        <begin position="436"/>
        <end position="457"/>
    </location>
</feature>
<sequence length="496" mass="53526">MGEGKFLLPFFLLIGVIELELGYLLFVDQVDRIATALNGFLWDYILIIVLIGCGLYFTIRSGFVQFTRMGEMFKLLTEKSTISSGDRRGISPFKAFTISTASRIGTGNLAGVATAISLGGPGAIFWMWVIALVGAASGFVESTLAQVYKIKDKDGFRGGPAYYMEKGLNARWMGIIFAIIISITFGLVFNSVQSNTISFALEGSFGWDRTVVGIVLVILTGIIIFGGVNRVAAVTSTVVPVMAVLYILLALFILITNLSVVPEMFGIIFSNAFGFTEVVSGGIGAAIMNGIKRGLFSNEAGMGSAPNAAATAAVTHPAKQGLLQALGVFVDTLIICTATALMIIMSGEYLNGSDGIQLTQDAIAVHVGGWASVFISIAIFLFAFSSIVGNYYYGQTNIEFIKENKLYLNIYRIIVMGMVYFGAVQSFDVVWNLADVSMATMALINLIAISLLSPLAFKVLKDYQRQRNQGIDPVFYKNSIPGLKNADCWDDGPEEK</sequence>
<feature type="transmembrane region" description="Helical" evidence="9">
    <location>
        <begin position="238"/>
        <end position="258"/>
    </location>
</feature>
<dbReference type="EMBL" id="PREZ01000001">
    <property type="protein sequence ID" value="PPA71891.1"/>
    <property type="molecule type" value="Genomic_DNA"/>
</dbReference>
<keyword evidence="5 9" id="KW-0812">Transmembrane</keyword>
<evidence type="ECO:0000256" key="8">
    <source>
        <dbReference type="ARBA" id="ARBA00023136"/>
    </source>
</evidence>
<evidence type="ECO:0000256" key="6">
    <source>
        <dbReference type="ARBA" id="ARBA00022847"/>
    </source>
</evidence>
<dbReference type="PANTHER" id="PTHR30330:SF1">
    <property type="entry name" value="AMINO-ACID CARRIER PROTEIN ALST"/>
    <property type="match status" value="1"/>
</dbReference>
<gene>
    <name evidence="10" type="ORF">C4B60_00485</name>
</gene>
<evidence type="ECO:0000256" key="5">
    <source>
        <dbReference type="ARBA" id="ARBA00022692"/>
    </source>
</evidence>
<feature type="transmembrane region" description="Helical" evidence="9">
    <location>
        <begin position="325"/>
        <end position="347"/>
    </location>
</feature>
<keyword evidence="4 9" id="KW-1003">Cell membrane</keyword>
<evidence type="ECO:0000256" key="3">
    <source>
        <dbReference type="ARBA" id="ARBA00022448"/>
    </source>
</evidence>
<feature type="transmembrane region" description="Helical" evidence="9">
    <location>
        <begin position="367"/>
        <end position="394"/>
    </location>
</feature>
<evidence type="ECO:0000256" key="7">
    <source>
        <dbReference type="ARBA" id="ARBA00022989"/>
    </source>
</evidence>
<comment type="subcellular location">
    <subcellularLocation>
        <location evidence="1 9">Cell membrane</location>
        <topology evidence="1 9">Multi-pass membrane protein</topology>
    </subcellularLocation>
</comment>
<keyword evidence="6 9" id="KW-0769">Symport</keyword>
<evidence type="ECO:0000256" key="4">
    <source>
        <dbReference type="ARBA" id="ARBA00022475"/>
    </source>
</evidence>
<dbReference type="GO" id="GO:0005886">
    <property type="term" value="C:plasma membrane"/>
    <property type="evidence" value="ECO:0007669"/>
    <property type="project" value="UniProtKB-SubCell"/>
</dbReference>
<proteinExistence type="inferred from homology"/>
<name>A0A2S5GG45_9BACL</name>
<evidence type="ECO:0000256" key="1">
    <source>
        <dbReference type="ARBA" id="ARBA00004651"/>
    </source>
</evidence>
<dbReference type="OrthoDB" id="9804874at2"/>
<dbReference type="AlphaFoldDB" id="A0A2S5GG45"/>
<dbReference type="Proteomes" id="UP000239047">
    <property type="component" value="Unassembled WGS sequence"/>
</dbReference>
<dbReference type="GO" id="GO:0005283">
    <property type="term" value="F:amino acid:sodium symporter activity"/>
    <property type="evidence" value="ECO:0007669"/>
    <property type="project" value="InterPro"/>
</dbReference>
<feature type="transmembrane region" description="Helical" evidence="9">
    <location>
        <begin position="39"/>
        <end position="59"/>
    </location>
</feature>
<dbReference type="PANTHER" id="PTHR30330">
    <property type="entry name" value="AGSS FAMILY TRANSPORTER, SODIUM-ALANINE"/>
    <property type="match status" value="1"/>
</dbReference>
<dbReference type="FunFam" id="1.20.1740.10:FF:000004">
    <property type="entry name" value="Sodium:alanine symporter family protein"/>
    <property type="match status" value="1"/>
</dbReference>
<evidence type="ECO:0000313" key="10">
    <source>
        <dbReference type="EMBL" id="PPA71891.1"/>
    </source>
</evidence>
<keyword evidence="3 9" id="KW-0813">Transport</keyword>
<feature type="transmembrane region" description="Helical" evidence="9">
    <location>
        <begin position="6"/>
        <end position="27"/>
    </location>
</feature>
<dbReference type="PROSITE" id="PS00873">
    <property type="entry name" value="NA_ALANINE_SYMP"/>
    <property type="match status" value="1"/>
</dbReference>
<keyword evidence="8 9" id="KW-0472">Membrane</keyword>
<dbReference type="NCBIfam" id="TIGR00835">
    <property type="entry name" value="agcS"/>
    <property type="match status" value="1"/>
</dbReference>
<keyword evidence="11" id="KW-1185">Reference proteome</keyword>
<protein>
    <submittedName>
        <fullName evidence="10">Sodium:alanine symporter family protein</fullName>
    </submittedName>
</protein>
<evidence type="ECO:0000256" key="9">
    <source>
        <dbReference type="RuleBase" id="RU363064"/>
    </source>
</evidence>
<dbReference type="Pfam" id="PF01235">
    <property type="entry name" value="Na_Ala_symp"/>
    <property type="match status" value="1"/>
</dbReference>
<keyword evidence="7 9" id="KW-1133">Transmembrane helix</keyword>
<dbReference type="InterPro" id="IPR001463">
    <property type="entry name" value="Na/Ala_symport"/>
</dbReference>
<organism evidence="10 11">
    <name type="scientific">Jeotgalibacillus proteolyticus</name>
    <dbReference type="NCBI Taxonomy" id="2082395"/>
    <lineage>
        <taxon>Bacteria</taxon>
        <taxon>Bacillati</taxon>
        <taxon>Bacillota</taxon>
        <taxon>Bacilli</taxon>
        <taxon>Bacillales</taxon>
        <taxon>Caryophanaceae</taxon>
        <taxon>Jeotgalibacillus</taxon>
    </lineage>
</organism>
<comment type="caution">
    <text evidence="10">The sequence shown here is derived from an EMBL/GenBank/DDBJ whole genome shotgun (WGS) entry which is preliminary data.</text>
</comment>
<feature type="transmembrane region" description="Helical" evidence="9">
    <location>
        <begin position="169"/>
        <end position="189"/>
    </location>
</feature>
<dbReference type="Gene3D" id="1.20.1740.10">
    <property type="entry name" value="Amino acid/polyamine transporter I"/>
    <property type="match status" value="1"/>
</dbReference>
<evidence type="ECO:0000313" key="11">
    <source>
        <dbReference type="Proteomes" id="UP000239047"/>
    </source>
</evidence>
<comment type="similarity">
    <text evidence="2 9">Belongs to the alanine or glycine:cation symporter (AGCS) (TC 2.A.25) family.</text>
</comment>
<feature type="transmembrane region" description="Helical" evidence="9">
    <location>
        <begin position="209"/>
        <end position="226"/>
    </location>
</feature>
<reference evidence="10 11" key="1">
    <citation type="submission" date="2018-02" db="EMBL/GenBank/DDBJ databases">
        <title>Jeotgalibacillus proteolyticum sp. nov. a protease producing bacterium isolated from ocean sediments of Laizhou Bay.</title>
        <authorList>
            <person name="Li Y."/>
        </authorList>
    </citation>
    <scope>NUCLEOTIDE SEQUENCE [LARGE SCALE GENOMIC DNA]</scope>
    <source>
        <strain evidence="10 11">22-7</strain>
    </source>
</reference>
<accession>A0A2S5GG45</accession>
<evidence type="ECO:0000256" key="2">
    <source>
        <dbReference type="ARBA" id="ARBA00009261"/>
    </source>
</evidence>